<evidence type="ECO:0000256" key="8">
    <source>
        <dbReference type="ARBA" id="ARBA00026068"/>
    </source>
</evidence>
<evidence type="ECO:0000313" key="11">
    <source>
        <dbReference type="Proteomes" id="UP001519343"/>
    </source>
</evidence>
<comment type="subunit">
    <text evidence="8">Homodimer. Interacts with FtsZ.</text>
</comment>
<dbReference type="Pfam" id="PF05164">
    <property type="entry name" value="ZapA"/>
    <property type="match status" value="1"/>
</dbReference>
<organism evidence="10 11">
    <name type="scientific">Ammoniphilus resinae</name>
    <dbReference type="NCBI Taxonomy" id="861532"/>
    <lineage>
        <taxon>Bacteria</taxon>
        <taxon>Bacillati</taxon>
        <taxon>Bacillota</taxon>
        <taxon>Bacilli</taxon>
        <taxon>Bacillales</taxon>
        <taxon>Paenibacillaceae</taxon>
        <taxon>Aneurinibacillus group</taxon>
        <taxon>Ammoniphilus</taxon>
    </lineage>
</organism>
<name>A0ABS4GJB2_9BACL</name>
<evidence type="ECO:0000256" key="2">
    <source>
        <dbReference type="ARBA" id="ARBA00015195"/>
    </source>
</evidence>
<proteinExistence type="predicted"/>
<dbReference type="SUPFAM" id="SSF102829">
    <property type="entry name" value="Cell division protein ZapA-like"/>
    <property type="match status" value="1"/>
</dbReference>
<evidence type="ECO:0000256" key="9">
    <source>
        <dbReference type="ARBA" id="ARBA00033158"/>
    </source>
</evidence>
<protein>
    <recommendedName>
        <fullName evidence="2">Cell division protein ZapA</fullName>
    </recommendedName>
    <alternativeName>
        <fullName evidence="9">Z ring-associated protein ZapA</fullName>
    </alternativeName>
</protein>
<dbReference type="NCBIfam" id="NF010724">
    <property type="entry name" value="PRK14126.1"/>
    <property type="match status" value="1"/>
</dbReference>
<evidence type="ECO:0000313" key="10">
    <source>
        <dbReference type="EMBL" id="MBP1930341.1"/>
    </source>
</evidence>
<keyword evidence="3" id="KW-0963">Cytoplasm</keyword>
<dbReference type="EMBL" id="JAGGKT010000001">
    <property type="protein sequence ID" value="MBP1930341.1"/>
    <property type="molecule type" value="Genomic_DNA"/>
</dbReference>
<reference evidence="10 11" key="1">
    <citation type="submission" date="2021-03" db="EMBL/GenBank/DDBJ databases">
        <title>Genomic Encyclopedia of Type Strains, Phase IV (KMG-IV): sequencing the most valuable type-strain genomes for metagenomic binning, comparative biology and taxonomic classification.</title>
        <authorList>
            <person name="Goeker M."/>
        </authorList>
    </citation>
    <scope>NUCLEOTIDE SEQUENCE [LARGE SCALE GENOMIC DNA]</scope>
    <source>
        <strain evidence="10 11">DSM 24738</strain>
    </source>
</reference>
<comment type="subcellular location">
    <subcellularLocation>
        <location evidence="1">Cytoplasm</location>
    </subcellularLocation>
</comment>
<dbReference type="Proteomes" id="UP001519343">
    <property type="component" value="Unassembled WGS sequence"/>
</dbReference>
<dbReference type="RefSeq" id="WP_209808255.1">
    <property type="nucleotide sequence ID" value="NZ_JAGGKT010000001.1"/>
</dbReference>
<dbReference type="InterPro" id="IPR053712">
    <property type="entry name" value="Bac_CellDiv_Activator"/>
</dbReference>
<evidence type="ECO:0000256" key="1">
    <source>
        <dbReference type="ARBA" id="ARBA00004496"/>
    </source>
</evidence>
<accession>A0ABS4GJB2</accession>
<dbReference type="InterPro" id="IPR036192">
    <property type="entry name" value="Cell_div_ZapA-like_sf"/>
</dbReference>
<evidence type="ECO:0000256" key="5">
    <source>
        <dbReference type="ARBA" id="ARBA00023210"/>
    </source>
</evidence>
<sequence length="89" mass="10424">MREEEKNKLNVDIYGQQYRMVGKASTAHLRAVANYVDEKMRQIAGGNTRLDTAKLAVLSAINIADEYFRLREEYDELLRILEEEEKKME</sequence>
<dbReference type="InterPro" id="IPR007838">
    <property type="entry name" value="Cell_div_ZapA-like"/>
</dbReference>
<dbReference type="Gene3D" id="6.10.250.790">
    <property type="match status" value="1"/>
</dbReference>
<evidence type="ECO:0000256" key="6">
    <source>
        <dbReference type="ARBA" id="ARBA00023306"/>
    </source>
</evidence>
<dbReference type="PANTHER" id="PTHR34981">
    <property type="entry name" value="CELL DIVISION PROTEIN ZAPA"/>
    <property type="match status" value="1"/>
</dbReference>
<keyword evidence="5" id="KW-0717">Septation</keyword>
<evidence type="ECO:0000256" key="4">
    <source>
        <dbReference type="ARBA" id="ARBA00022618"/>
    </source>
</evidence>
<dbReference type="GO" id="GO:0051301">
    <property type="term" value="P:cell division"/>
    <property type="evidence" value="ECO:0007669"/>
    <property type="project" value="UniProtKB-KW"/>
</dbReference>
<comment type="function">
    <text evidence="7">Activator of cell division through the inhibition of FtsZ GTPase activity, therefore promoting FtsZ assembly into bundles of protofilaments necessary for the formation of the division Z ring. It is recruited early at mid-cell but it is not essential for cell division.</text>
</comment>
<comment type="caution">
    <text evidence="10">The sequence shown here is derived from an EMBL/GenBank/DDBJ whole genome shotgun (WGS) entry which is preliminary data.</text>
</comment>
<evidence type="ECO:0000256" key="3">
    <source>
        <dbReference type="ARBA" id="ARBA00022490"/>
    </source>
</evidence>
<keyword evidence="4 10" id="KW-0132">Cell division</keyword>
<dbReference type="PANTHER" id="PTHR34981:SF1">
    <property type="entry name" value="CELL DIVISION PROTEIN ZAPA"/>
    <property type="match status" value="1"/>
</dbReference>
<evidence type="ECO:0000256" key="7">
    <source>
        <dbReference type="ARBA" id="ARBA00024910"/>
    </source>
</evidence>
<keyword evidence="6" id="KW-0131">Cell cycle</keyword>
<gene>
    <name evidence="10" type="ORF">J2Z37_000328</name>
</gene>
<keyword evidence="11" id="KW-1185">Reference proteome</keyword>